<dbReference type="AlphaFoldDB" id="A0A1J7H922"/>
<sequence>MSGVVKHSSNGMGMMMMVVIKERNQNGVVVKYSDDGIVVWKMSDRRSEVEK</sequence>
<dbReference type="Gramene" id="OIW09100">
    <property type="protein sequence ID" value="OIW09100"/>
    <property type="gene ID" value="TanjilG_16327"/>
</dbReference>
<organism evidence="1 2">
    <name type="scientific">Lupinus angustifolius</name>
    <name type="common">Narrow-leaved blue lupine</name>
    <dbReference type="NCBI Taxonomy" id="3871"/>
    <lineage>
        <taxon>Eukaryota</taxon>
        <taxon>Viridiplantae</taxon>
        <taxon>Streptophyta</taxon>
        <taxon>Embryophyta</taxon>
        <taxon>Tracheophyta</taxon>
        <taxon>Spermatophyta</taxon>
        <taxon>Magnoliopsida</taxon>
        <taxon>eudicotyledons</taxon>
        <taxon>Gunneridae</taxon>
        <taxon>Pentapetalae</taxon>
        <taxon>rosids</taxon>
        <taxon>fabids</taxon>
        <taxon>Fabales</taxon>
        <taxon>Fabaceae</taxon>
        <taxon>Papilionoideae</taxon>
        <taxon>50 kb inversion clade</taxon>
        <taxon>genistoids sensu lato</taxon>
        <taxon>core genistoids</taxon>
        <taxon>Genisteae</taxon>
        <taxon>Lupinus</taxon>
    </lineage>
</organism>
<dbReference type="Proteomes" id="UP000188354">
    <property type="component" value="Chromosome LG06"/>
</dbReference>
<gene>
    <name evidence="1" type="ORF">TanjilG_16327</name>
</gene>
<evidence type="ECO:0000313" key="1">
    <source>
        <dbReference type="EMBL" id="OIW09100.1"/>
    </source>
</evidence>
<keyword evidence="2" id="KW-1185">Reference proteome</keyword>
<dbReference type="EMBL" id="CM007366">
    <property type="protein sequence ID" value="OIW09100.1"/>
    <property type="molecule type" value="Genomic_DNA"/>
</dbReference>
<protein>
    <submittedName>
        <fullName evidence="1">Uncharacterized protein</fullName>
    </submittedName>
</protein>
<accession>A0A1J7H922</accession>
<evidence type="ECO:0000313" key="2">
    <source>
        <dbReference type="Proteomes" id="UP000188354"/>
    </source>
</evidence>
<proteinExistence type="predicted"/>
<name>A0A1J7H922_LUPAN</name>
<reference evidence="1 2" key="1">
    <citation type="journal article" date="2017" name="Plant Biotechnol. J.">
        <title>A comprehensive draft genome sequence for lupin (Lupinus angustifolius), an emerging health food: insights into plant-microbe interactions and legume evolution.</title>
        <authorList>
            <person name="Hane J.K."/>
            <person name="Ming Y."/>
            <person name="Kamphuis L.G."/>
            <person name="Nelson M.N."/>
            <person name="Garg G."/>
            <person name="Atkins C.A."/>
            <person name="Bayer P.E."/>
            <person name="Bravo A."/>
            <person name="Bringans S."/>
            <person name="Cannon S."/>
            <person name="Edwards D."/>
            <person name="Foley R."/>
            <person name="Gao L.L."/>
            <person name="Harrison M.J."/>
            <person name="Huang W."/>
            <person name="Hurgobin B."/>
            <person name="Li S."/>
            <person name="Liu C.W."/>
            <person name="McGrath A."/>
            <person name="Morahan G."/>
            <person name="Murray J."/>
            <person name="Weller J."/>
            <person name="Jian J."/>
            <person name="Singh K.B."/>
        </authorList>
    </citation>
    <scope>NUCLEOTIDE SEQUENCE [LARGE SCALE GENOMIC DNA]</scope>
    <source>
        <strain evidence="2">cv. Tanjil</strain>
        <tissue evidence="1">Whole plant</tissue>
    </source>
</reference>